<keyword evidence="1" id="KW-1133">Transmembrane helix</keyword>
<organism evidence="2 3">
    <name type="scientific">Formosa agariphila (strain DSM 15362 / KCTC 12365 / LMG 23005 / KMM 3901 / M-2Alg 35-1)</name>
    <dbReference type="NCBI Taxonomy" id="1347342"/>
    <lineage>
        <taxon>Bacteria</taxon>
        <taxon>Pseudomonadati</taxon>
        <taxon>Bacteroidota</taxon>
        <taxon>Flavobacteriia</taxon>
        <taxon>Flavobacteriales</taxon>
        <taxon>Flavobacteriaceae</taxon>
        <taxon>Formosa</taxon>
    </lineage>
</organism>
<proteinExistence type="predicted"/>
<dbReference type="AlphaFoldDB" id="T2KPB2"/>
<reference evidence="2 3" key="1">
    <citation type="journal article" date="2013" name="Appl. Environ. Microbiol.">
        <title>The genome of the alga-associated marine flavobacterium Formosa agariphila KMM 3901T reveals a broad potential for degradation of algal polysaccharides.</title>
        <authorList>
            <person name="Mann A.J."/>
            <person name="Hahnke R.L."/>
            <person name="Huang S."/>
            <person name="Werner J."/>
            <person name="Xing P."/>
            <person name="Barbeyron T."/>
            <person name="Huettel B."/>
            <person name="Stueber K."/>
            <person name="Reinhardt R."/>
            <person name="Harder J."/>
            <person name="Gloeckner F.O."/>
            <person name="Amann R.I."/>
            <person name="Teeling H."/>
        </authorList>
    </citation>
    <scope>NUCLEOTIDE SEQUENCE [LARGE SCALE GENOMIC DNA]</scope>
    <source>
        <strain evidence="3">DSM 15362 / KCTC 12365 / LMG 23005 / KMM 3901</strain>
    </source>
</reference>
<dbReference type="RefSeq" id="WP_038531848.1">
    <property type="nucleotide sequence ID" value="NZ_HG315671.1"/>
</dbReference>
<gene>
    <name evidence="2" type="ORF">BN863_28880</name>
</gene>
<sequence length="96" mass="10812">MLNFVLAIGAILLGLALFGLFILKYRFSLDDLDPFSYNNEFYTDLAPESRPKLPESFCKHLGEKTDVIINSTVTCETIQTICDDCGTPIKERTECL</sequence>
<name>T2KPB2_FORAG</name>
<protein>
    <submittedName>
        <fullName evidence="2">Uncharacterized protein</fullName>
    </submittedName>
</protein>
<keyword evidence="3" id="KW-1185">Reference proteome</keyword>
<dbReference type="Proteomes" id="UP000016160">
    <property type="component" value="Chromosome"/>
</dbReference>
<evidence type="ECO:0000256" key="1">
    <source>
        <dbReference type="SAM" id="Phobius"/>
    </source>
</evidence>
<feature type="transmembrane region" description="Helical" evidence="1">
    <location>
        <begin position="6"/>
        <end position="23"/>
    </location>
</feature>
<accession>T2KPB2</accession>
<dbReference type="EMBL" id="HG315671">
    <property type="protein sequence ID" value="CDF80600.1"/>
    <property type="molecule type" value="Genomic_DNA"/>
</dbReference>
<keyword evidence="1" id="KW-0812">Transmembrane</keyword>
<dbReference type="STRING" id="1347342.BN863_28880"/>
<dbReference type="HOGENOM" id="CLU_2355603_0_0_10"/>
<keyword evidence="1" id="KW-0472">Membrane</keyword>
<evidence type="ECO:0000313" key="2">
    <source>
        <dbReference type="EMBL" id="CDF80600.1"/>
    </source>
</evidence>
<evidence type="ECO:0000313" key="3">
    <source>
        <dbReference type="Proteomes" id="UP000016160"/>
    </source>
</evidence>